<dbReference type="GO" id="GO:0004378">
    <property type="term" value="F:GDP-Man:Man(1)GlcNAc(2)-PP-Dol alpha-1,3-mannosyltransferase activity"/>
    <property type="evidence" value="ECO:0007669"/>
    <property type="project" value="InterPro"/>
</dbReference>
<proteinExistence type="predicted"/>
<dbReference type="InterPro" id="IPR001296">
    <property type="entry name" value="Glyco_trans_1"/>
</dbReference>
<dbReference type="InterPro" id="IPR027054">
    <property type="entry name" value="ALG2"/>
</dbReference>
<evidence type="ECO:0000313" key="4">
    <source>
        <dbReference type="Proteomes" id="UP000245934"/>
    </source>
</evidence>
<keyword evidence="4" id="KW-1185">Reference proteome</keyword>
<organism evidence="3 4">
    <name type="scientific">Methanospirillum stamsii</name>
    <dbReference type="NCBI Taxonomy" id="1277351"/>
    <lineage>
        <taxon>Archaea</taxon>
        <taxon>Methanobacteriati</taxon>
        <taxon>Methanobacteriota</taxon>
        <taxon>Stenosarchaea group</taxon>
        <taxon>Methanomicrobia</taxon>
        <taxon>Methanomicrobiales</taxon>
        <taxon>Methanospirillaceae</taxon>
        <taxon>Methanospirillum</taxon>
    </lineage>
</organism>
<evidence type="ECO:0000256" key="1">
    <source>
        <dbReference type="ARBA" id="ARBA00022679"/>
    </source>
</evidence>
<evidence type="ECO:0000259" key="2">
    <source>
        <dbReference type="Pfam" id="PF00534"/>
    </source>
</evidence>
<feature type="domain" description="Glycosyl transferase family 1" evidence="2">
    <location>
        <begin position="194"/>
        <end position="337"/>
    </location>
</feature>
<comment type="caution">
    <text evidence="3">The sequence shown here is derived from an EMBL/GenBank/DDBJ whole genome shotgun (WGS) entry which is preliminary data.</text>
</comment>
<dbReference type="EMBL" id="QGMZ01000008">
    <property type="protein sequence ID" value="PWR75671.1"/>
    <property type="molecule type" value="Genomic_DNA"/>
</dbReference>
<sequence>MSMKIALLTCRDFIIPGGAERLEIDIARALDATIVCLSVDSHFFQVYPISQEVHFHQLKKKLPDEPLKQLFGMNMFRNVSLPYDFFIVMDDMALRYLVHKVFHVYYMHTPRRVFYDMYYPSINELSGIKKPLMISILNLFRFLDQRFVKKYVTNIACNSHNTRNRIWKTYQRDAKVLYPPVHLNEYHNFEYGDFWLSVTRVDKWKRIELQIETFRLLPSKKLIVAGKIYPRYEKIVNSAPKNVIFLNTVSDERLFQLYSTCRGFITTAIDEDFGITPLEAMASGKPVVAVKEGGYLETVVDGMTGLLVGPEPEEIASAIRKIDENPEEFASNCVHRAELFDYHIFKDQLITYVRTCIENQNI</sequence>
<dbReference type="Proteomes" id="UP000245934">
    <property type="component" value="Unassembled WGS sequence"/>
</dbReference>
<keyword evidence="1 3" id="KW-0808">Transferase</keyword>
<evidence type="ECO:0000313" key="3">
    <source>
        <dbReference type="EMBL" id="PWR75671.1"/>
    </source>
</evidence>
<dbReference type="PANTHER" id="PTHR45918">
    <property type="entry name" value="ALPHA-1,3/1,6-MANNOSYLTRANSFERASE ALG2"/>
    <property type="match status" value="1"/>
</dbReference>
<dbReference type="Gene3D" id="3.40.50.2000">
    <property type="entry name" value="Glycogen Phosphorylase B"/>
    <property type="match status" value="1"/>
</dbReference>
<dbReference type="AlphaFoldDB" id="A0A2V2NJ82"/>
<dbReference type="PANTHER" id="PTHR45918:SF1">
    <property type="entry name" value="ALPHA-1,3_1,6-MANNOSYLTRANSFERASE ALG2"/>
    <property type="match status" value="1"/>
</dbReference>
<reference evidence="3 4" key="1">
    <citation type="submission" date="2018-05" db="EMBL/GenBank/DDBJ databases">
        <title>Draft genome of Methanospirillum stamsii Pt1.</title>
        <authorList>
            <person name="Dueholm M.S."/>
            <person name="Nielsen P.H."/>
            <person name="Bakmann L.F."/>
            <person name="Otzen D.E."/>
        </authorList>
    </citation>
    <scope>NUCLEOTIDE SEQUENCE [LARGE SCALE GENOMIC DNA]</scope>
    <source>
        <strain evidence="3 4">Pt1</strain>
    </source>
</reference>
<accession>A0A2V2NJ82</accession>
<dbReference type="Pfam" id="PF00534">
    <property type="entry name" value="Glycos_transf_1"/>
    <property type="match status" value="1"/>
</dbReference>
<gene>
    <name evidence="3" type="ORF">DLD82_03550</name>
</gene>
<dbReference type="SUPFAM" id="SSF53756">
    <property type="entry name" value="UDP-Glycosyltransferase/glycogen phosphorylase"/>
    <property type="match status" value="1"/>
</dbReference>
<protein>
    <submittedName>
        <fullName evidence="3">Glycosyltransferase family 4 protein</fullName>
    </submittedName>
</protein>
<name>A0A2V2NJ82_9EURY</name>